<dbReference type="RefSeq" id="WP_006883016.1">
    <property type="nucleotide sequence ID" value="NZ_AOIU01000013.1"/>
</dbReference>
<accession>M0CYU6</accession>
<evidence type="ECO:0000313" key="2">
    <source>
        <dbReference type="EMBL" id="ELZ27592.1"/>
    </source>
</evidence>
<organism evidence="2 3">
    <name type="scientific">Halosimplex carlsbadense 2-9-1</name>
    <dbReference type="NCBI Taxonomy" id="797114"/>
    <lineage>
        <taxon>Archaea</taxon>
        <taxon>Methanobacteriati</taxon>
        <taxon>Methanobacteriota</taxon>
        <taxon>Stenosarchaea group</taxon>
        <taxon>Halobacteria</taxon>
        <taxon>Halobacteriales</taxon>
        <taxon>Haloarculaceae</taxon>
        <taxon>Halosimplex</taxon>
    </lineage>
</organism>
<gene>
    <name evidence="2" type="ORF">C475_06720</name>
</gene>
<dbReference type="Proteomes" id="UP000011626">
    <property type="component" value="Unassembled WGS sequence"/>
</dbReference>
<reference evidence="2 3" key="1">
    <citation type="journal article" date="2014" name="PLoS Genet.">
        <title>Phylogenetically driven sequencing of extremely halophilic archaea reveals strategies for static and dynamic osmo-response.</title>
        <authorList>
            <person name="Becker E.A."/>
            <person name="Seitzer P.M."/>
            <person name="Tritt A."/>
            <person name="Larsen D."/>
            <person name="Krusor M."/>
            <person name="Yao A.I."/>
            <person name="Wu D."/>
            <person name="Madern D."/>
            <person name="Eisen J.A."/>
            <person name="Darling A.E."/>
            <person name="Facciotti M.T."/>
        </authorList>
    </citation>
    <scope>NUCLEOTIDE SEQUENCE [LARGE SCALE GENOMIC DNA]</scope>
    <source>
        <strain evidence="2 3">2-9-1</strain>
    </source>
</reference>
<feature type="region of interest" description="Disordered" evidence="1">
    <location>
        <begin position="92"/>
        <end position="114"/>
    </location>
</feature>
<comment type="caution">
    <text evidence="2">The sequence shown here is derived from an EMBL/GenBank/DDBJ whole genome shotgun (WGS) entry which is preliminary data.</text>
</comment>
<dbReference type="EMBL" id="AOIU01000013">
    <property type="protein sequence ID" value="ELZ27592.1"/>
    <property type="molecule type" value="Genomic_DNA"/>
</dbReference>
<dbReference type="AlphaFoldDB" id="M0CYU6"/>
<dbReference type="OrthoDB" id="275600at2157"/>
<name>M0CYU6_9EURY</name>
<protein>
    <submittedName>
        <fullName evidence="2">Uncharacterized protein</fullName>
    </submittedName>
</protein>
<keyword evidence="3" id="KW-1185">Reference proteome</keyword>
<evidence type="ECO:0000256" key="1">
    <source>
        <dbReference type="SAM" id="MobiDB-lite"/>
    </source>
</evidence>
<sequence length="114" mass="12879">MEADETLLDRRISLSAIDAEDGRAWTTIAPTWSEERPQYSVWALYLDEDGERASTSWEYTFTRQDYNTYYEDEVADPGCIGAMVKVGDSSDSEYAPIEISPTRMEDPCEASASE</sequence>
<evidence type="ECO:0000313" key="3">
    <source>
        <dbReference type="Proteomes" id="UP000011626"/>
    </source>
</evidence>
<proteinExistence type="predicted"/>